<dbReference type="HAMAP" id="MF_00311">
    <property type="entry name" value="ATP_synth_E_arch"/>
    <property type="match status" value="1"/>
</dbReference>
<dbReference type="EMBL" id="JAKMXF010000297">
    <property type="protein sequence ID" value="KAI6652880.1"/>
    <property type="molecule type" value="Genomic_DNA"/>
</dbReference>
<evidence type="ECO:0000313" key="5">
    <source>
        <dbReference type="Proteomes" id="UP001165289"/>
    </source>
</evidence>
<gene>
    <name evidence="4" type="ORF">LOD99_4266</name>
</gene>
<evidence type="ECO:0000313" key="4">
    <source>
        <dbReference type="EMBL" id="KAI6652880.1"/>
    </source>
</evidence>
<evidence type="ECO:0000256" key="3">
    <source>
        <dbReference type="ARBA" id="ARBA00023065"/>
    </source>
</evidence>
<dbReference type="GO" id="GO:0033178">
    <property type="term" value="C:proton-transporting two-sector ATPase complex, catalytic domain"/>
    <property type="evidence" value="ECO:0007669"/>
    <property type="project" value="InterPro"/>
</dbReference>
<keyword evidence="5" id="KW-1185">Reference proteome</keyword>
<proteinExistence type="inferred from homology"/>
<protein>
    <submittedName>
        <fullName evidence="4">V-type proton ATPase subunit E 1</fullName>
    </submittedName>
</protein>
<dbReference type="Pfam" id="PF01991">
    <property type="entry name" value="vATP-synt_E"/>
    <property type="match status" value="1"/>
</dbReference>
<keyword evidence="2" id="KW-0813">Transport</keyword>
<dbReference type="InterPro" id="IPR038495">
    <property type="entry name" value="ATPase_E_C"/>
</dbReference>
<dbReference type="GO" id="GO:0046961">
    <property type="term" value="F:proton-transporting ATPase activity, rotational mechanism"/>
    <property type="evidence" value="ECO:0007669"/>
    <property type="project" value="InterPro"/>
</dbReference>
<dbReference type="SUPFAM" id="SSF160527">
    <property type="entry name" value="V-type ATPase subunit E-like"/>
    <property type="match status" value="1"/>
</dbReference>
<evidence type="ECO:0000256" key="2">
    <source>
        <dbReference type="ARBA" id="ARBA00022448"/>
    </source>
</evidence>
<dbReference type="PANTHER" id="PTHR45715">
    <property type="entry name" value="ATPASE H+-TRANSPORTING V1 SUBUNIT E1A-RELATED"/>
    <property type="match status" value="1"/>
</dbReference>
<keyword evidence="3" id="KW-0406">Ion transport</keyword>
<name>A0AAV7JWP7_9METZ</name>
<evidence type="ECO:0000256" key="1">
    <source>
        <dbReference type="ARBA" id="ARBA00005901"/>
    </source>
</evidence>
<accession>A0AAV7JWP7</accession>
<dbReference type="InterPro" id="IPR002842">
    <property type="entry name" value="ATPase_V1_Esu"/>
</dbReference>
<comment type="caution">
    <text evidence="4">The sequence shown here is derived from an EMBL/GenBank/DDBJ whole genome shotgun (WGS) entry which is preliminary data.</text>
</comment>
<sequence>MALSDAEVSKQIQHMVEFINKEAGEKVEEIDTKAEEEFNIEKGRLLQQEKLKVKSYFERKEKQVEMQRKIQRSNQQNQARLSILKSRDDNVDKILSDAAKKLGEITKDQAKYQQIISSLIAQGLFQLIEPHVNILCRKQDMEVVKAAIPAGIDQYTKATRVKVVVEINKVNFLPEECSGGVILYDKTHSISVSNTFESRLELLSKQMIPEIRGILFGASLTRKFYD</sequence>
<dbReference type="Gene3D" id="3.30.2320.30">
    <property type="entry name" value="ATP synthase, E subunit, C-terminal"/>
    <property type="match status" value="1"/>
</dbReference>
<organism evidence="4 5">
    <name type="scientific">Oopsacas minuta</name>
    <dbReference type="NCBI Taxonomy" id="111878"/>
    <lineage>
        <taxon>Eukaryota</taxon>
        <taxon>Metazoa</taxon>
        <taxon>Porifera</taxon>
        <taxon>Hexactinellida</taxon>
        <taxon>Hexasterophora</taxon>
        <taxon>Lyssacinosida</taxon>
        <taxon>Leucopsacidae</taxon>
        <taxon>Oopsacas</taxon>
    </lineage>
</organism>
<dbReference type="Proteomes" id="UP001165289">
    <property type="component" value="Unassembled WGS sequence"/>
</dbReference>
<dbReference type="AlphaFoldDB" id="A0AAV7JWP7"/>
<dbReference type="Gene3D" id="6.10.250.1620">
    <property type="match status" value="1"/>
</dbReference>
<comment type="similarity">
    <text evidence="1">Belongs to the V-ATPase E subunit family.</text>
</comment>
<reference evidence="4 5" key="1">
    <citation type="journal article" date="2023" name="BMC Biol.">
        <title>The compact genome of the sponge Oopsacas minuta (Hexactinellida) is lacking key metazoan core genes.</title>
        <authorList>
            <person name="Santini S."/>
            <person name="Schenkelaars Q."/>
            <person name="Jourda C."/>
            <person name="Duchesne M."/>
            <person name="Belahbib H."/>
            <person name="Rocher C."/>
            <person name="Selva M."/>
            <person name="Riesgo A."/>
            <person name="Vervoort M."/>
            <person name="Leys S.P."/>
            <person name="Kodjabachian L."/>
            <person name="Le Bivic A."/>
            <person name="Borchiellini C."/>
            <person name="Claverie J.M."/>
            <person name="Renard E."/>
        </authorList>
    </citation>
    <scope>NUCLEOTIDE SEQUENCE [LARGE SCALE GENOMIC DNA]</scope>
    <source>
        <strain evidence="4">SPO-2</strain>
    </source>
</reference>